<protein>
    <submittedName>
        <fullName evidence="2">Uncharacterized protein</fullName>
    </submittedName>
</protein>
<accession>X1KT58</accession>
<name>X1KT58_9ZZZZ</name>
<keyword evidence="1" id="KW-0472">Membrane</keyword>
<keyword evidence="1" id="KW-1133">Transmembrane helix</keyword>
<dbReference type="EMBL" id="BARU01038484">
    <property type="protein sequence ID" value="GAH85173.1"/>
    <property type="molecule type" value="Genomic_DNA"/>
</dbReference>
<keyword evidence="1" id="KW-0812">Transmembrane</keyword>
<evidence type="ECO:0000313" key="2">
    <source>
        <dbReference type="EMBL" id="GAH85173.1"/>
    </source>
</evidence>
<reference evidence="2" key="1">
    <citation type="journal article" date="2014" name="Front. Microbiol.">
        <title>High frequency of phylogenetically diverse reductive dehalogenase-homologous genes in deep subseafloor sedimentary metagenomes.</title>
        <authorList>
            <person name="Kawai M."/>
            <person name="Futagami T."/>
            <person name="Toyoda A."/>
            <person name="Takaki Y."/>
            <person name="Nishi S."/>
            <person name="Hori S."/>
            <person name="Arai W."/>
            <person name="Tsubouchi T."/>
            <person name="Morono Y."/>
            <person name="Uchiyama I."/>
            <person name="Ito T."/>
            <person name="Fujiyama A."/>
            <person name="Inagaki F."/>
            <person name="Takami H."/>
        </authorList>
    </citation>
    <scope>NUCLEOTIDE SEQUENCE</scope>
    <source>
        <strain evidence="2">Expedition CK06-06</strain>
    </source>
</reference>
<gene>
    <name evidence="2" type="ORF">S03H2_59814</name>
</gene>
<dbReference type="AlphaFoldDB" id="X1KT58"/>
<feature type="transmembrane region" description="Helical" evidence="1">
    <location>
        <begin position="55"/>
        <end position="76"/>
    </location>
</feature>
<evidence type="ECO:0000256" key="1">
    <source>
        <dbReference type="SAM" id="Phobius"/>
    </source>
</evidence>
<comment type="caution">
    <text evidence="2">The sequence shown here is derived from an EMBL/GenBank/DDBJ whole genome shotgun (WGS) entry which is preliminary data.</text>
</comment>
<organism evidence="2">
    <name type="scientific">marine sediment metagenome</name>
    <dbReference type="NCBI Taxonomy" id="412755"/>
    <lineage>
        <taxon>unclassified sequences</taxon>
        <taxon>metagenomes</taxon>
        <taxon>ecological metagenomes</taxon>
    </lineage>
</organism>
<proteinExistence type="predicted"/>
<sequence length="93" mass="10526">MVKMSEEKPLRFVSPKPVLALILAKREPRIIPREINDWAIQWVADIGLIMRSREYMAYTAALYGGMGLMSAFLGLIPDVALLDTFLKRLGFAE</sequence>